<protein>
    <submittedName>
        <fullName evidence="4">Uncharacterized protein</fullName>
    </submittedName>
</protein>
<keyword evidence="2" id="KW-0040">ANK repeat</keyword>
<name>A0AAD1XT05_EUPCR</name>
<keyword evidence="5" id="KW-1185">Reference proteome</keyword>
<dbReference type="SUPFAM" id="SSF48403">
    <property type="entry name" value="Ankyrin repeat"/>
    <property type="match status" value="1"/>
</dbReference>
<dbReference type="Pfam" id="PF12796">
    <property type="entry name" value="Ank_2"/>
    <property type="match status" value="1"/>
</dbReference>
<dbReference type="InterPro" id="IPR002110">
    <property type="entry name" value="Ankyrin_rpt"/>
</dbReference>
<organism evidence="4 5">
    <name type="scientific">Euplotes crassus</name>
    <dbReference type="NCBI Taxonomy" id="5936"/>
    <lineage>
        <taxon>Eukaryota</taxon>
        <taxon>Sar</taxon>
        <taxon>Alveolata</taxon>
        <taxon>Ciliophora</taxon>
        <taxon>Intramacronucleata</taxon>
        <taxon>Spirotrichea</taxon>
        <taxon>Hypotrichia</taxon>
        <taxon>Euplotida</taxon>
        <taxon>Euplotidae</taxon>
        <taxon>Moneuplotes</taxon>
    </lineage>
</organism>
<evidence type="ECO:0000256" key="2">
    <source>
        <dbReference type="ARBA" id="ARBA00023043"/>
    </source>
</evidence>
<keyword evidence="1" id="KW-0677">Repeat</keyword>
<feature type="compositionally biased region" description="Polar residues" evidence="3">
    <location>
        <begin position="26"/>
        <end position="41"/>
    </location>
</feature>
<evidence type="ECO:0000256" key="3">
    <source>
        <dbReference type="SAM" id="MobiDB-lite"/>
    </source>
</evidence>
<sequence length="707" mass="81491">MQHKLKRFKVSHQTTQLFKSGKINKLSTTPAVPSHSYSSNGFLKYNRKKSQPSKADLESLKQLERSHKGIQERSRSSNFQNGSIRPKKSQTDLINEIGFLIKQEKRLSKLLKDQHRGARQIQREYSPSEIFLGVKNDLFLVRLEQKFEKENFSEVKYRRLSDYKTETNFITSVNFIPKVISEVKAFVHDPLKYYYLAALFTMKMLKNYLSKILQRKMKSRVGYTLTEFCQNWIYYCDSAISNNDDNPALFEIREIIEEYAFKCNLKMNTEDSQEDSTANTSDLTKMSTLKYQIPVSLNKNTLLKKGQTQLFGSIKKDFCIPPKNFKSSALSPDYMKNKPSSRHSYRNSYKVTKKSKTVEMKKAIIENNSEVIRDIMKEQKGFNRPIWGSLLLLAIEHSNTYCVKQMLRQGVDSNFSDSKANNGLHLLMKNFDEKVIQNMAILNLLIKHNTNANKFNQEGFAPLHIACCNEQYTAIESMIEVNQRSPTPVFDLSIQDKIHQNTALHIAAKLGNYKLILELGKGNPDAFVQNRYLQTPFQICKKVLVCTKLISKLERIQIKSIMFKTSPAKVNPPYLAGYSSFEREPRKKINTKDFCQELPVDIKMNFIKSPKNNKRRVNSTVTHKFGRTTAGPNKWNFAAFKKPPVTSRFSSTMSLSGINRTLIKSKFVCDSKRPKKLHVPCKTYCKAEFFVPIPEPPCEPEAPSCLN</sequence>
<evidence type="ECO:0000256" key="1">
    <source>
        <dbReference type="ARBA" id="ARBA00022737"/>
    </source>
</evidence>
<accession>A0AAD1XT05</accession>
<dbReference type="EMBL" id="CAMPGE010020512">
    <property type="protein sequence ID" value="CAI2378748.1"/>
    <property type="molecule type" value="Genomic_DNA"/>
</dbReference>
<dbReference type="InterPro" id="IPR036770">
    <property type="entry name" value="Ankyrin_rpt-contain_sf"/>
</dbReference>
<proteinExistence type="predicted"/>
<dbReference type="Gene3D" id="1.25.40.20">
    <property type="entry name" value="Ankyrin repeat-containing domain"/>
    <property type="match status" value="1"/>
</dbReference>
<dbReference type="AlphaFoldDB" id="A0AAD1XT05"/>
<reference evidence="4" key="1">
    <citation type="submission" date="2023-07" db="EMBL/GenBank/DDBJ databases">
        <authorList>
            <consortium name="AG Swart"/>
            <person name="Singh M."/>
            <person name="Singh A."/>
            <person name="Seah K."/>
            <person name="Emmerich C."/>
        </authorList>
    </citation>
    <scope>NUCLEOTIDE SEQUENCE</scope>
    <source>
        <strain evidence="4">DP1</strain>
    </source>
</reference>
<dbReference type="PANTHER" id="PTHR24198">
    <property type="entry name" value="ANKYRIN REPEAT AND PROTEIN KINASE DOMAIN-CONTAINING PROTEIN"/>
    <property type="match status" value="1"/>
</dbReference>
<comment type="caution">
    <text evidence="4">The sequence shown here is derived from an EMBL/GenBank/DDBJ whole genome shotgun (WGS) entry which is preliminary data.</text>
</comment>
<feature type="compositionally biased region" description="Basic and acidic residues" evidence="3">
    <location>
        <begin position="55"/>
        <end position="75"/>
    </location>
</feature>
<evidence type="ECO:0000313" key="4">
    <source>
        <dbReference type="EMBL" id="CAI2378748.1"/>
    </source>
</evidence>
<dbReference type="Proteomes" id="UP001295684">
    <property type="component" value="Unassembled WGS sequence"/>
</dbReference>
<dbReference type="PANTHER" id="PTHR24198:SF165">
    <property type="entry name" value="ANKYRIN REPEAT-CONTAINING PROTEIN-RELATED"/>
    <property type="match status" value="1"/>
</dbReference>
<feature type="region of interest" description="Disordered" evidence="3">
    <location>
        <begin position="26"/>
        <end position="87"/>
    </location>
</feature>
<dbReference type="SMART" id="SM00248">
    <property type="entry name" value="ANK"/>
    <property type="match status" value="4"/>
</dbReference>
<evidence type="ECO:0000313" key="5">
    <source>
        <dbReference type="Proteomes" id="UP001295684"/>
    </source>
</evidence>
<gene>
    <name evidence="4" type="ORF">ECRASSUSDP1_LOCUS20148</name>
</gene>